<name>A0A1W1HGV4_9BACT</name>
<reference evidence="1 2" key="1">
    <citation type="submission" date="2017-03" db="EMBL/GenBank/DDBJ databases">
        <authorList>
            <person name="Afonso C.L."/>
            <person name="Miller P.J."/>
            <person name="Scott M.A."/>
            <person name="Spackman E."/>
            <person name="Goraichik I."/>
            <person name="Dimitrov K.M."/>
            <person name="Suarez D.L."/>
            <person name="Swayne D.E."/>
        </authorList>
    </citation>
    <scope>NUCLEOTIDE SEQUENCE [LARGE SCALE GENOMIC DNA]</scope>
    <source>
        <strain evidence="1">PRJEB14757</strain>
    </source>
</reference>
<proteinExistence type="predicted"/>
<dbReference type="Proteomes" id="UP000191931">
    <property type="component" value="Unassembled WGS sequence"/>
</dbReference>
<dbReference type="Gene3D" id="1.10.3210.10">
    <property type="entry name" value="Hypothetical protein af1432"/>
    <property type="match status" value="1"/>
</dbReference>
<evidence type="ECO:0008006" key="3">
    <source>
        <dbReference type="Google" id="ProtNLM"/>
    </source>
</evidence>
<accession>A0A1W1HGV4</accession>
<sequence>MNSDIYLKLREEARKIIADLPEPEFNRVFSKEITCSREMLHSDPLLIKIKKELNIFIEDDFGHGMRHSDLVCVDAGAIIQVEMGCKLDDYAFSGSGDIYKQILLVQTAGLLHDVKRKEKQHARKGAGFAKTFLSEGGYPLTAKEIDTISFAIKEHEAFQKTTDRMQSVKREPTLISNALYDADKFRWGPDNFTHTVWDMVIFLNAPLHEFVRRYPDGMAALERIKGTFRTETGKSYGSNFIEIGIEAGSRLFEIIKKQFPEAFSPL</sequence>
<dbReference type="AlphaFoldDB" id="A0A1W1HGV4"/>
<dbReference type="EMBL" id="FWEV01000282">
    <property type="protein sequence ID" value="SLM31635.1"/>
    <property type="molecule type" value="Genomic_DNA"/>
</dbReference>
<evidence type="ECO:0000313" key="1">
    <source>
        <dbReference type="EMBL" id="SLM31635.1"/>
    </source>
</evidence>
<keyword evidence="2" id="KW-1185">Reference proteome</keyword>
<dbReference type="STRING" id="1246637.MTBBW1_400042"/>
<dbReference type="OrthoDB" id="5448782at2"/>
<organism evidence="1 2">
    <name type="scientific">Desulfamplus magnetovallimortis</name>
    <dbReference type="NCBI Taxonomy" id="1246637"/>
    <lineage>
        <taxon>Bacteria</taxon>
        <taxon>Pseudomonadati</taxon>
        <taxon>Thermodesulfobacteriota</taxon>
        <taxon>Desulfobacteria</taxon>
        <taxon>Desulfobacterales</taxon>
        <taxon>Desulfobacteraceae</taxon>
        <taxon>Desulfamplus</taxon>
    </lineage>
</organism>
<gene>
    <name evidence="1" type="ORF">MTBBW1_400042</name>
</gene>
<dbReference type="RefSeq" id="WP_080800564.1">
    <property type="nucleotide sequence ID" value="NZ_LT828541.1"/>
</dbReference>
<protein>
    <recommendedName>
        <fullName evidence="3">HD domain-containing protein</fullName>
    </recommendedName>
</protein>
<dbReference type="SUPFAM" id="SSF109604">
    <property type="entry name" value="HD-domain/PDEase-like"/>
    <property type="match status" value="1"/>
</dbReference>
<evidence type="ECO:0000313" key="2">
    <source>
        <dbReference type="Proteomes" id="UP000191931"/>
    </source>
</evidence>